<sequence length="813" mass="89342">MASYPAQLRPACSTSTPLGESDVNIYSYDPKDMILDINSMIPPPYTPEKKVHQATSGGDHPAQPHSVNDNDEYEDTKEDEEGSSPLSEIDHEQFPPPQIFSPGKNNKNINKSTTQPSSDDPLLLDDSETTTNQVRSGHHTQVSGAEKENQLSDTFVSSSCQQVPLPSNNNTSTVMQPSLIFPSILIPRHPLRHSLLSASTPNTSNNTSTFASSVRAGLNGKKIFVRERSRNSLGVVVKGEKANLDWPWDDDDEKEVREGKEQGEKDDPMLFSTYLTSAQNSQERIDDDALHEAVEEAPRTTEPSLDQSPQPVVQGDEPNISPDVQDIPLVEISQSIVNASANPQRSPLVTASRTADMPPPGGGMSVSNGPLPSANDSNKHHKSNEKTSKVSTSHVSLPPNKPIVHPNPAILPTNRPQASSSSVRLAPAPVPACVPSQIVHMPATTAAMTTTQPIMQQLPLPQQGYQFPIPPLATQQNDGEHQIVVIRRLLQAKEIINSLQDRIREVEMEKDWAWASLFWTNNVADRLVPQGSCLHISNIFAKLCGRYIQGPIETSGAIQQPSSSVYSLLIDLARAVGSPTPALQSLPTCPIMESIFYRSLRILMRGYDPLTPLKFDPTISATKDEDEEIIIPVNNPVEFFQPPDVLWIFSHIGEPTLYVPFLNAIRTSLWSCPDTRRGISLLLLLGRLQGGQMAMGFKDRLWARNLGLSLEMNGCRLGGTAAILNSEGMSLGRVDENEIRGAIRFVKSTRRDEAKKRMMQQGVEYQVEAYGGGKRKGKGKGRVTGPSREERGGDEDEYEEGDRSKSKGKRKRL</sequence>
<feature type="compositionally biased region" description="Basic and acidic residues" evidence="1">
    <location>
        <begin position="254"/>
        <end position="268"/>
    </location>
</feature>
<feature type="region of interest" description="Disordered" evidence="1">
    <location>
        <begin position="768"/>
        <end position="813"/>
    </location>
</feature>
<evidence type="ECO:0000256" key="1">
    <source>
        <dbReference type="SAM" id="MobiDB-lite"/>
    </source>
</evidence>
<dbReference type="EMBL" id="KI894021">
    <property type="protein sequence ID" value="OCF25215.1"/>
    <property type="molecule type" value="Genomic_DNA"/>
</dbReference>
<feature type="compositionally biased region" description="Polar residues" evidence="1">
    <location>
        <begin position="129"/>
        <end position="143"/>
    </location>
</feature>
<organism evidence="2">
    <name type="scientific">Kwoniella bestiolae CBS 10118</name>
    <dbReference type="NCBI Taxonomy" id="1296100"/>
    <lineage>
        <taxon>Eukaryota</taxon>
        <taxon>Fungi</taxon>
        <taxon>Dikarya</taxon>
        <taxon>Basidiomycota</taxon>
        <taxon>Agaricomycotina</taxon>
        <taxon>Tremellomycetes</taxon>
        <taxon>Tremellales</taxon>
        <taxon>Cryptococcaceae</taxon>
        <taxon>Kwoniella</taxon>
    </lineage>
</organism>
<feature type="region of interest" description="Disordered" evidence="1">
    <location>
        <begin position="39"/>
        <end position="147"/>
    </location>
</feature>
<feature type="region of interest" description="Disordered" evidence="1">
    <location>
        <begin position="293"/>
        <end position="320"/>
    </location>
</feature>
<dbReference type="OrthoDB" id="2565364at2759"/>
<dbReference type="VEuPathDB" id="FungiDB:I302_05028"/>
<proteinExistence type="predicted"/>
<reference evidence="2" key="2">
    <citation type="submission" date="2014-01" db="EMBL/GenBank/DDBJ databases">
        <title>Evolution of pathogenesis and genome organization in the Tremellales.</title>
        <authorList>
            <person name="Cuomo C."/>
            <person name="Litvintseva A."/>
            <person name="Heitman J."/>
            <person name="Chen Y."/>
            <person name="Sun S."/>
            <person name="Springer D."/>
            <person name="Dromer F."/>
            <person name="Young S."/>
            <person name="Zeng Q."/>
            <person name="Chapman S."/>
            <person name="Gujja S."/>
            <person name="Saif S."/>
            <person name="Birren B."/>
        </authorList>
    </citation>
    <scope>NUCLEOTIDE SEQUENCE</scope>
    <source>
        <strain evidence="2">CBS 10118</strain>
    </source>
</reference>
<accession>A0A1B9G2H2</accession>
<feature type="region of interest" description="Disordered" evidence="1">
    <location>
        <begin position="1"/>
        <end position="22"/>
    </location>
</feature>
<gene>
    <name evidence="2" type="ORF">I302_05028</name>
</gene>
<feature type="compositionally biased region" description="Polar residues" evidence="1">
    <location>
        <begin position="365"/>
        <end position="376"/>
    </location>
</feature>
<name>A0A1B9G2H2_9TREE</name>
<feature type="region of interest" description="Disordered" evidence="1">
    <location>
        <begin position="341"/>
        <end position="406"/>
    </location>
</feature>
<reference evidence="2" key="1">
    <citation type="submission" date="2013-07" db="EMBL/GenBank/DDBJ databases">
        <title>The Genome Sequence of Cryptococcus bestiolae CBS10118.</title>
        <authorList>
            <consortium name="The Broad Institute Genome Sequencing Platform"/>
            <person name="Cuomo C."/>
            <person name="Litvintseva A."/>
            <person name="Chen Y."/>
            <person name="Heitman J."/>
            <person name="Sun S."/>
            <person name="Springer D."/>
            <person name="Dromer F."/>
            <person name="Young S.K."/>
            <person name="Zeng Q."/>
            <person name="Gargeya S."/>
            <person name="Fitzgerald M."/>
            <person name="Abouelleil A."/>
            <person name="Alvarado L."/>
            <person name="Berlin A.M."/>
            <person name="Chapman S.B."/>
            <person name="Dewar J."/>
            <person name="Goldberg J."/>
            <person name="Griggs A."/>
            <person name="Gujja S."/>
            <person name="Hansen M."/>
            <person name="Howarth C."/>
            <person name="Imamovic A."/>
            <person name="Larimer J."/>
            <person name="McCowan C."/>
            <person name="Murphy C."/>
            <person name="Pearson M."/>
            <person name="Priest M."/>
            <person name="Roberts A."/>
            <person name="Saif S."/>
            <person name="Shea T."/>
            <person name="Sykes S."/>
            <person name="Wortman J."/>
            <person name="Nusbaum C."/>
            <person name="Birren B."/>
        </authorList>
    </citation>
    <scope>NUCLEOTIDE SEQUENCE [LARGE SCALE GENOMIC DNA]</scope>
    <source>
        <strain evidence="2">CBS 10118</strain>
    </source>
</reference>
<dbReference type="AlphaFoldDB" id="A0A1B9G2H2"/>
<protein>
    <submittedName>
        <fullName evidence="2">Uncharacterized protein</fullName>
    </submittedName>
</protein>
<feature type="compositionally biased region" description="Polar residues" evidence="1">
    <location>
        <begin position="341"/>
        <end position="353"/>
    </location>
</feature>
<feature type="compositionally biased region" description="Polar residues" evidence="1">
    <location>
        <begin position="301"/>
        <end position="311"/>
    </location>
</feature>
<feature type="compositionally biased region" description="Polar residues" evidence="1">
    <location>
        <begin position="103"/>
        <end position="115"/>
    </location>
</feature>
<feature type="compositionally biased region" description="Acidic residues" evidence="1">
    <location>
        <begin position="69"/>
        <end position="82"/>
    </location>
</feature>
<evidence type="ECO:0000313" key="2">
    <source>
        <dbReference type="EMBL" id="OCF25215.1"/>
    </source>
</evidence>
<feature type="region of interest" description="Disordered" evidence="1">
    <location>
        <begin position="244"/>
        <end position="270"/>
    </location>
</feature>